<proteinExistence type="predicted"/>
<evidence type="ECO:0000256" key="1">
    <source>
        <dbReference type="ARBA" id="ARBA00022598"/>
    </source>
</evidence>
<dbReference type="GO" id="GO:0005737">
    <property type="term" value="C:cytoplasm"/>
    <property type="evidence" value="ECO:0007669"/>
    <property type="project" value="TreeGrafter"/>
</dbReference>
<reference evidence="4" key="1">
    <citation type="submission" date="2017-06" db="EMBL/GenBank/DDBJ databases">
        <title>Capnocytophaga spp. assemblies.</title>
        <authorList>
            <person name="Gulvik C.A."/>
        </authorList>
    </citation>
    <scope>NUCLEOTIDE SEQUENCE [LARGE SCALE GENOMIC DNA]</scope>
    <source>
        <strain evidence="4">H4486</strain>
    </source>
</reference>
<dbReference type="PANTHER" id="PTHR12835">
    <property type="entry name" value="BIOTIN PROTEIN LIGASE"/>
    <property type="match status" value="1"/>
</dbReference>
<organism evidence="3 4">
    <name type="scientific">Capnocytophaga sputigena</name>
    <dbReference type="NCBI Taxonomy" id="1019"/>
    <lineage>
        <taxon>Bacteria</taxon>
        <taxon>Pseudomonadati</taxon>
        <taxon>Bacteroidota</taxon>
        <taxon>Flavobacteriia</taxon>
        <taxon>Flavobacteriales</taxon>
        <taxon>Flavobacteriaceae</taxon>
        <taxon>Capnocytophaga</taxon>
    </lineage>
</organism>
<evidence type="ECO:0000313" key="4">
    <source>
        <dbReference type="Proteomes" id="UP000217334"/>
    </source>
</evidence>
<evidence type="ECO:0000313" key="3">
    <source>
        <dbReference type="EMBL" id="ATA80704.1"/>
    </source>
</evidence>
<keyword evidence="1 3" id="KW-0436">Ligase</keyword>
<dbReference type="AlphaFoldDB" id="A0A250F6E2"/>
<name>A0A250F6E2_CAPSP</name>
<dbReference type="PROSITE" id="PS51733">
    <property type="entry name" value="BPL_LPL_CATALYTIC"/>
    <property type="match status" value="1"/>
</dbReference>
<feature type="domain" description="BPL/LPL catalytic" evidence="2">
    <location>
        <begin position="1"/>
        <end position="183"/>
    </location>
</feature>
<dbReference type="GO" id="GO:0004077">
    <property type="term" value="F:biotin--[biotin carboxyl-carrier protein] ligase activity"/>
    <property type="evidence" value="ECO:0007669"/>
    <property type="project" value="InterPro"/>
</dbReference>
<sequence>MNIIELKTVDSTNRYLKELVHSETSLPNFLTIWTPQQTAGVGQYGAKWQTEPYQNLTFSMLFIPKNLLLQQAFLLNMSVAIAVVRAVEDVLREHTLTEEFYIKWPNDILINNKKVGGILIENVLQGQQIAKSVIGIGLNVNQIEFEGLPKASSLKNIIKKNLDIEQLMKRIISNLEKELTVIEKFSFEEIYNVYRNYLFRLEKVSTFRSPEGIHFMGIIKGVTSIGELIVATGETIKKFSLKQIELLY</sequence>
<dbReference type="InterPro" id="IPR004408">
    <property type="entry name" value="Biotin_CoA_COase_ligase"/>
</dbReference>
<dbReference type="Gene3D" id="3.30.930.10">
    <property type="entry name" value="Bira Bifunctional Protein, Domain 2"/>
    <property type="match status" value="1"/>
</dbReference>
<dbReference type="EMBL" id="CP022383">
    <property type="protein sequence ID" value="ATA80704.1"/>
    <property type="molecule type" value="Genomic_DNA"/>
</dbReference>
<accession>A0A250F6E2</accession>
<evidence type="ECO:0000259" key="2">
    <source>
        <dbReference type="PROSITE" id="PS51733"/>
    </source>
</evidence>
<dbReference type="InterPro" id="IPR045864">
    <property type="entry name" value="aa-tRNA-synth_II/BPL/LPL"/>
</dbReference>
<dbReference type="Pfam" id="PF03099">
    <property type="entry name" value="BPL_LplA_LipB"/>
    <property type="match status" value="1"/>
</dbReference>
<gene>
    <name evidence="3" type="ORF">CGC59_13925</name>
</gene>
<dbReference type="Proteomes" id="UP000217334">
    <property type="component" value="Chromosome"/>
</dbReference>
<dbReference type="CDD" id="cd16442">
    <property type="entry name" value="BPL"/>
    <property type="match status" value="1"/>
</dbReference>
<dbReference type="RefSeq" id="WP_095902353.1">
    <property type="nucleotide sequence ID" value="NZ_CP022383.1"/>
</dbReference>
<dbReference type="InterPro" id="IPR004143">
    <property type="entry name" value="BPL_LPL_catalytic"/>
</dbReference>
<dbReference type="NCBIfam" id="TIGR00121">
    <property type="entry name" value="birA_ligase"/>
    <property type="match status" value="1"/>
</dbReference>
<dbReference type="PANTHER" id="PTHR12835:SF5">
    <property type="entry name" value="BIOTIN--PROTEIN LIGASE"/>
    <property type="match status" value="1"/>
</dbReference>
<protein>
    <submittedName>
        <fullName evidence="3">Biotin--[acetyl-CoA-carboxylase] ligase</fullName>
    </submittedName>
</protein>
<dbReference type="SUPFAM" id="SSF55681">
    <property type="entry name" value="Class II aaRS and biotin synthetases"/>
    <property type="match status" value="1"/>
</dbReference>